<dbReference type="AlphaFoldDB" id="A0AAD4GNZ6"/>
<dbReference type="InterPro" id="IPR050121">
    <property type="entry name" value="Cytochrome_P450_monoxygenase"/>
</dbReference>
<dbReference type="InterPro" id="IPR017972">
    <property type="entry name" value="Cyt_P450_CS"/>
</dbReference>
<feature type="transmembrane region" description="Helical" evidence="9">
    <location>
        <begin position="12"/>
        <end position="33"/>
    </location>
</feature>
<dbReference type="InterPro" id="IPR002401">
    <property type="entry name" value="Cyt_P450_E_grp-I"/>
</dbReference>
<dbReference type="PANTHER" id="PTHR24305">
    <property type="entry name" value="CYTOCHROME P450"/>
    <property type="match status" value="1"/>
</dbReference>
<dbReference type="GO" id="GO:0005506">
    <property type="term" value="F:iron ion binding"/>
    <property type="evidence" value="ECO:0007669"/>
    <property type="project" value="InterPro"/>
</dbReference>
<evidence type="ECO:0000256" key="1">
    <source>
        <dbReference type="ARBA" id="ARBA00001971"/>
    </source>
</evidence>
<protein>
    <recommendedName>
        <fullName evidence="12">Cytochrome P450</fullName>
    </recommendedName>
</protein>
<dbReference type="Gene3D" id="1.10.630.10">
    <property type="entry name" value="Cytochrome P450"/>
    <property type="match status" value="1"/>
</dbReference>
<keyword evidence="6 8" id="KW-0503">Monooxygenase</keyword>
<dbReference type="EMBL" id="VCAU01000114">
    <property type="protein sequence ID" value="KAF9884699.1"/>
    <property type="molecule type" value="Genomic_DNA"/>
</dbReference>
<proteinExistence type="inferred from homology"/>
<dbReference type="Pfam" id="PF00067">
    <property type="entry name" value="p450"/>
    <property type="match status" value="1"/>
</dbReference>
<dbReference type="GO" id="GO:0016705">
    <property type="term" value="F:oxidoreductase activity, acting on paired donors, with incorporation or reduction of molecular oxygen"/>
    <property type="evidence" value="ECO:0007669"/>
    <property type="project" value="InterPro"/>
</dbReference>
<dbReference type="PRINTS" id="PR00463">
    <property type="entry name" value="EP450I"/>
</dbReference>
<dbReference type="PROSITE" id="PS00086">
    <property type="entry name" value="CYTOCHROME_P450"/>
    <property type="match status" value="1"/>
</dbReference>
<comment type="caution">
    <text evidence="10">The sequence shown here is derived from an EMBL/GenBank/DDBJ whole genome shotgun (WGS) entry which is preliminary data.</text>
</comment>
<feature type="binding site" description="axial binding residue" evidence="7">
    <location>
        <position position="437"/>
    </location>
    <ligand>
        <name>heme</name>
        <dbReference type="ChEBI" id="CHEBI:30413"/>
    </ligand>
    <ligandPart>
        <name>Fe</name>
        <dbReference type="ChEBI" id="CHEBI:18248"/>
    </ligandPart>
</feature>
<keyword evidence="11" id="KW-1185">Reference proteome</keyword>
<evidence type="ECO:0000256" key="8">
    <source>
        <dbReference type="RuleBase" id="RU000461"/>
    </source>
</evidence>
<evidence type="ECO:0000256" key="3">
    <source>
        <dbReference type="ARBA" id="ARBA00022723"/>
    </source>
</evidence>
<evidence type="ECO:0008006" key="12">
    <source>
        <dbReference type="Google" id="ProtNLM"/>
    </source>
</evidence>
<dbReference type="InterPro" id="IPR036396">
    <property type="entry name" value="Cyt_P450_sf"/>
</dbReference>
<evidence type="ECO:0000256" key="7">
    <source>
        <dbReference type="PIRSR" id="PIRSR602401-1"/>
    </source>
</evidence>
<keyword evidence="3 7" id="KW-0479">Metal-binding</keyword>
<reference evidence="10" key="2">
    <citation type="submission" date="2020-02" db="EMBL/GenBank/DDBJ databases">
        <authorList>
            <person name="Gilchrist C.L.M."/>
            <person name="Chooi Y.-H."/>
        </authorList>
    </citation>
    <scope>NUCLEOTIDE SEQUENCE</scope>
    <source>
        <strain evidence="10">MST-FP2251</strain>
    </source>
</reference>
<gene>
    <name evidence="10" type="ORF">FE257_001328</name>
</gene>
<evidence type="ECO:0000313" key="11">
    <source>
        <dbReference type="Proteomes" id="UP001194746"/>
    </source>
</evidence>
<reference evidence="10" key="1">
    <citation type="journal article" date="2019" name="Beilstein J. Org. Chem.">
        <title>Nanangenines: drimane sesquiterpenoids as the dominant metabolite cohort of a novel Australian fungus, Aspergillus nanangensis.</title>
        <authorList>
            <person name="Lacey H.J."/>
            <person name="Gilchrist C.L.M."/>
            <person name="Crombie A."/>
            <person name="Kalaitzis J.A."/>
            <person name="Vuong D."/>
            <person name="Rutledge P.J."/>
            <person name="Turner P."/>
            <person name="Pitt J.I."/>
            <person name="Lacey E."/>
            <person name="Chooi Y.H."/>
            <person name="Piggott A.M."/>
        </authorList>
    </citation>
    <scope>NUCLEOTIDE SEQUENCE</scope>
    <source>
        <strain evidence="10">MST-FP2251</strain>
    </source>
</reference>
<keyword evidence="9" id="KW-1133">Transmembrane helix</keyword>
<evidence type="ECO:0000256" key="9">
    <source>
        <dbReference type="SAM" id="Phobius"/>
    </source>
</evidence>
<name>A0AAD4GNZ6_ASPNN</name>
<comment type="cofactor">
    <cofactor evidence="1 7">
        <name>heme</name>
        <dbReference type="ChEBI" id="CHEBI:30413"/>
    </cofactor>
</comment>
<dbReference type="PRINTS" id="PR00385">
    <property type="entry name" value="P450"/>
</dbReference>
<evidence type="ECO:0000256" key="2">
    <source>
        <dbReference type="ARBA" id="ARBA00010617"/>
    </source>
</evidence>
<keyword evidence="5 7" id="KW-0408">Iron</keyword>
<keyword evidence="9" id="KW-0472">Membrane</keyword>
<sequence>MLGLGTVYGDWASLTLSSFVFLALLTLASRYFLGSLKHIPGPFVAKFSSLPLFYQAWHGNRVFWIMEQHRRYGPVIRIAPDKVCVASSDGIKKIYGTKTAKSEAYSTFRYHDVKMCIGLLDVKSAHQRRKGLLPAFSRQNLVEMEPVIRGHLQSFLHWLQVFDRRNVPVDAFKWFRYLTFDVVADISFGQKIGMLDGDDSHFIQQVEYRNKRNSLNGPFPFILPVLRLLRSDTAKHWMEADEEIAKYAIRAKEGWSKSENQDRPRVDILARLEEARTLNPENGLSDKEIIAEMMEILNAGSDTTANTAMFACFELACRPEVQKALQQELHDAFPDPTEPLLLEKLERLPYLDGVCREGLRLHAPIPSYLERVAPPGGLEISGCFIPAGTKVGMQSYTNHRNPTVYPQPEEFIPDRWNGPTPEMKLNFLPFSAGPRACIGLNLANMQLRIHLGHIFRKYSVHCAEDTTRASMRHVEFFAIRPKSGTCNLYFRQIEQQEQKCV</sequence>
<dbReference type="Proteomes" id="UP001194746">
    <property type="component" value="Unassembled WGS sequence"/>
</dbReference>
<dbReference type="PANTHER" id="PTHR24305:SF166">
    <property type="entry name" value="CYTOCHROME P450 12A4, MITOCHONDRIAL-RELATED"/>
    <property type="match status" value="1"/>
</dbReference>
<evidence type="ECO:0000256" key="4">
    <source>
        <dbReference type="ARBA" id="ARBA00023002"/>
    </source>
</evidence>
<dbReference type="GO" id="GO:0004497">
    <property type="term" value="F:monooxygenase activity"/>
    <property type="evidence" value="ECO:0007669"/>
    <property type="project" value="UniProtKB-KW"/>
</dbReference>
<evidence type="ECO:0000256" key="5">
    <source>
        <dbReference type="ARBA" id="ARBA00023004"/>
    </source>
</evidence>
<keyword evidence="9" id="KW-0812">Transmembrane</keyword>
<organism evidence="10 11">
    <name type="scientific">Aspergillus nanangensis</name>
    <dbReference type="NCBI Taxonomy" id="2582783"/>
    <lineage>
        <taxon>Eukaryota</taxon>
        <taxon>Fungi</taxon>
        <taxon>Dikarya</taxon>
        <taxon>Ascomycota</taxon>
        <taxon>Pezizomycotina</taxon>
        <taxon>Eurotiomycetes</taxon>
        <taxon>Eurotiomycetidae</taxon>
        <taxon>Eurotiales</taxon>
        <taxon>Aspergillaceae</taxon>
        <taxon>Aspergillus</taxon>
        <taxon>Aspergillus subgen. Circumdati</taxon>
    </lineage>
</organism>
<keyword evidence="7 8" id="KW-0349">Heme</keyword>
<evidence type="ECO:0000256" key="6">
    <source>
        <dbReference type="ARBA" id="ARBA00023033"/>
    </source>
</evidence>
<dbReference type="GO" id="GO:0020037">
    <property type="term" value="F:heme binding"/>
    <property type="evidence" value="ECO:0007669"/>
    <property type="project" value="InterPro"/>
</dbReference>
<evidence type="ECO:0000313" key="10">
    <source>
        <dbReference type="EMBL" id="KAF9884699.1"/>
    </source>
</evidence>
<comment type="similarity">
    <text evidence="2 8">Belongs to the cytochrome P450 family.</text>
</comment>
<accession>A0AAD4GNZ6</accession>
<keyword evidence="4 8" id="KW-0560">Oxidoreductase</keyword>
<dbReference type="SUPFAM" id="SSF48264">
    <property type="entry name" value="Cytochrome P450"/>
    <property type="match status" value="1"/>
</dbReference>
<dbReference type="InterPro" id="IPR001128">
    <property type="entry name" value="Cyt_P450"/>
</dbReference>